<protein>
    <submittedName>
        <fullName evidence="1">Uncharacterized protein</fullName>
    </submittedName>
</protein>
<evidence type="ECO:0000313" key="1">
    <source>
        <dbReference type="EMBL" id="VAW77548.1"/>
    </source>
</evidence>
<proteinExistence type="predicted"/>
<organism evidence="1">
    <name type="scientific">hydrothermal vent metagenome</name>
    <dbReference type="NCBI Taxonomy" id="652676"/>
    <lineage>
        <taxon>unclassified sequences</taxon>
        <taxon>metagenomes</taxon>
        <taxon>ecological metagenomes</taxon>
    </lineage>
</organism>
<name>A0A3B0Y9R9_9ZZZZ</name>
<sequence>MEVEAGMPIKIAAVGMDERSIARMTTLFKMVYKGRCEFTLGVDAVLGIVDLDGEPNIWNKFQRQYPGLPAIVMSESPASIEGAVHVTKPTKLDILWDAIFSLAIGFPSGAKAADKPTASTAAAAMDTQFDTADSRSKSVARSAQGKTAHVYNPDDYLLGRILSTLKDSVGKQCAIYVQCGEDQQLILLPDQGLAHTNLTDSQLRNFGVVTLKGKFTIDVNSVRGAGKKPLSTDATAGLRSLAIDHLVWHLALHTARGRVPEGTDVSKRLYLQCWPNFPRLPRTPHGMRIASLWVDNPRSLNDVAAKLGIERTDVYSFYSAAAAIGLAGCARRRVDGLIAPRDITEKDTHKRGLLASILRHLSQ</sequence>
<gene>
    <name evidence="1" type="ORF">MNBD_GAMMA13-1991</name>
</gene>
<dbReference type="AlphaFoldDB" id="A0A3B0Y9R9"/>
<dbReference type="EMBL" id="UOFK01000121">
    <property type="protein sequence ID" value="VAW77548.1"/>
    <property type="molecule type" value="Genomic_DNA"/>
</dbReference>
<reference evidence="1" key="1">
    <citation type="submission" date="2018-06" db="EMBL/GenBank/DDBJ databases">
        <authorList>
            <person name="Zhirakovskaya E."/>
        </authorList>
    </citation>
    <scope>NUCLEOTIDE SEQUENCE</scope>
</reference>
<accession>A0A3B0Y9R9</accession>